<dbReference type="EMBL" id="CALNXK010000037">
    <property type="protein sequence ID" value="CAH3122526.1"/>
    <property type="molecule type" value="Genomic_DNA"/>
</dbReference>
<dbReference type="Gene3D" id="3.60.10.10">
    <property type="entry name" value="Endonuclease/exonuclease/phosphatase"/>
    <property type="match status" value="1"/>
</dbReference>
<dbReference type="InterPro" id="IPR036691">
    <property type="entry name" value="Endo/exonu/phosph_ase_sf"/>
</dbReference>
<gene>
    <name evidence="1" type="ORF">PLOB_00029429</name>
</gene>
<comment type="caution">
    <text evidence="1">The sequence shown here is derived from an EMBL/GenBank/DDBJ whole genome shotgun (WGS) entry which is preliminary data.</text>
</comment>
<reference evidence="1 2" key="1">
    <citation type="submission" date="2022-05" db="EMBL/GenBank/DDBJ databases">
        <authorList>
            <consortium name="Genoscope - CEA"/>
            <person name="William W."/>
        </authorList>
    </citation>
    <scope>NUCLEOTIDE SEQUENCE [LARGE SCALE GENOMIC DNA]</scope>
</reference>
<dbReference type="Proteomes" id="UP001159405">
    <property type="component" value="Unassembled WGS sequence"/>
</dbReference>
<evidence type="ECO:0000313" key="2">
    <source>
        <dbReference type="Proteomes" id="UP001159405"/>
    </source>
</evidence>
<sequence length="168" mass="19407">MKTVKFSELFPNASAPARVPSERIFINENLTTIRRRLVKKATDKKNDGLLLGVWTIDGNVFVKTWPDGNPVRFIWEGHLKRLEFIQELNNCLIDKAQAASLVLGGDWNCTLSKKDKKGEVPWKPSQFRNMLLITMETFDLLHIQRTRHPHLNIYTYASKTLNVKTSRD</sequence>
<dbReference type="SUPFAM" id="SSF56219">
    <property type="entry name" value="DNase I-like"/>
    <property type="match status" value="1"/>
</dbReference>
<organism evidence="1 2">
    <name type="scientific">Porites lobata</name>
    <dbReference type="NCBI Taxonomy" id="104759"/>
    <lineage>
        <taxon>Eukaryota</taxon>
        <taxon>Metazoa</taxon>
        <taxon>Cnidaria</taxon>
        <taxon>Anthozoa</taxon>
        <taxon>Hexacorallia</taxon>
        <taxon>Scleractinia</taxon>
        <taxon>Fungiina</taxon>
        <taxon>Poritidae</taxon>
        <taxon>Porites</taxon>
    </lineage>
</organism>
<keyword evidence="2" id="KW-1185">Reference proteome</keyword>
<evidence type="ECO:0000313" key="1">
    <source>
        <dbReference type="EMBL" id="CAH3122526.1"/>
    </source>
</evidence>
<evidence type="ECO:0008006" key="3">
    <source>
        <dbReference type="Google" id="ProtNLM"/>
    </source>
</evidence>
<proteinExistence type="predicted"/>
<name>A0ABN8NVX4_9CNID</name>
<accession>A0ABN8NVX4</accession>
<protein>
    <recommendedName>
        <fullName evidence="3">Endonuclease/exonuclease/phosphatase domain-containing protein</fullName>
    </recommendedName>
</protein>